<name>A0A0H4P8I2_9BACT</name>
<dbReference type="InterPro" id="IPR032466">
    <property type="entry name" value="Metal_Hydrolase"/>
</dbReference>
<dbReference type="Gene3D" id="3.20.20.140">
    <property type="entry name" value="Metal-dependent hydrolases"/>
    <property type="match status" value="1"/>
</dbReference>
<dbReference type="AlphaFoldDB" id="A0A0H4P8I2"/>
<evidence type="ECO:0000313" key="2">
    <source>
        <dbReference type="EMBL" id="AKP50786.1"/>
    </source>
</evidence>
<organism evidence="2 3">
    <name type="scientific">Cyclobacterium amurskyense</name>
    <dbReference type="NCBI Taxonomy" id="320787"/>
    <lineage>
        <taxon>Bacteria</taxon>
        <taxon>Pseudomonadati</taxon>
        <taxon>Bacteroidota</taxon>
        <taxon>Cytophagia</taxon>
        <taxon>Cytophagales</taxon>
        <taxon>Cyclobacteriaceae</taxon>
        <taxon>Cyclobacterium</taxon>
    </lineage>
</organism>
<evidence type="ECO:0000313" key="3">
    <source>
        <dbReference type="Proteomes" id="UP000036520"/>
    </source>
</evidence>
<keyword evidence="3" id="KW-1185">Reference proteome</keyword>
<protein>
    <submittedName>
        <fullName evidence="2">Amidohydrolase 2</fullName>
    </submittedName>
</protein>
<dbReference type="SUPFAM" id="SSF51556">
    <property type="entry name" value="Metallo-dependent hydrolases"/>
    <property type="match status" value="1"/>
</dbReference>
<dbReference type="KEGG" id="camu:CA2015_1339"/>
<dbReference type="Proteomes" id="UP000036520">
    <property type="component" value="Chromosome"/>
</dbReference>
<dbReference type="OrthoDB" id="840103at2"/>
<keyword evidence="2" id="KW-0378">Hydrolase</keyword>
<dbReference type="InterPro" id="IPR006680">
    <property type="entry name" value="Amidohydro-rel"/>
</dbReference>
<reference evidence="2 3" key="1">
    <citation type="submission" date="2015-07" db="EMBL/GenBank/DDBJ databases">
        <authorList>
            <person name="Kim K.M."/>
        </authorList>
    </citation>
    <scope>NUCLEOTIDE SEQUENCE [LARGE SCALE GENOMIC DNA]</scope>
    <source>
        <strain evidence="2 3">KCTC 12363</strain>
    </source>
</reference>
<dbReference type="Pfam" id="PF04909">
    <property type="entry name" value="Amidohydro_2"/>
    <property type="match status" value="1"/>
</dbReference>
<sequence length="346" mass="39314">MKYASFLFLMTIALSIPVFGQYKTNYPDISRIDVHSHVANDLDGIANYLVLGDKLRERNGIDLALWINLGNGRQSIEDIEEVKTASEGRMLCGIADYKAHDGLSYAPESLEGLKKQGFVGYKIWSGPWYRTLEKKEDGFPYIDDPSHEATFAEMERIGFLGASVHVADPNGPFGERTAWLADPIEYWTQINAWRNVLEKHPNLIVVAAHGNWLLCQDAQIDYLRNMLATFPNLNIDLAATFQYYHLVNRDNLRSFMIEWADRIVFGTDVGKVESKEEAGIRAEQYVKAFRILETGDMVKGGFFGGPETQGLELPREVLEKIYYKNAMRLYPHVKESLADLGYKVTK</sequence>
<dbReference type="RefSeq" id="WP_048641198.1">
    <property type="nucleotide sequence ID" value="NZ_CP012040.1"/>
</dbReference>
<evidence type="ECO:0000259" key="1">
    <source>
        <dbReference type="Pfam" id="PF04909"/>
    </source>
</evidence>
<accession>A0A0H4P8I2</accession>
<dbReference type="GO" id="GO:0016787">
    <property type="term" value="F:hydrolase activity"/>
    <property type="evidence" value="ECO:0007669"/>
    <property type="project" value="UniProtKB-KW"/>
</dbReference>
<dbReference type="EMBL" id="CP012040">
    <property type="protein sequence ID" value="AKP50786.1"/>
    <property type="molecule type" value="Genomic_DNA"/>
</dbReference>
<gene>
    <name evidence="2" type="ORF">CA2015_1339</name>
</gene>
<proteinExistence type="predicted"/>
<feature type="domain" description="Amidohydrolase-related" evidence="1">
    <location>
        <begin position="188"/>
        <end position="331"/>
    </location>
</feature>